<organism evidence="2 3">
    <name type="scientific">Paenibacillus yanchengensis</name>
    <dbReference type="NCBI Taxonomy" id="2035833"/>
    <lineage>
        <taxon>Bacteria</taxon>
        <taxon>Bacillati</taxon>
        <taxon>Bacillota</taxon>
        <taxon>Bacilli</taxon>
        <taxon>Bacillales</taxon>
        <taxon>Paenibacillaceae</taxon>
        <taxon>Paenibacillus</taxon>
    </lineage>
</organism>
<keyword evidence="3" id="KW-1185">Reference proteome</keyword>
<evidence type="ECO:0000313" key="2">
    <source>
        <dbReference type="EMBL" id="MFD2114387.1"/>
    </source>
</evidence>
<dbReference type="Proteomes" id="UP001597362">
    <property type="component" value="Unassembled WGS sequence"/>
</dbReference>
<keyword evidence="2" id="KW-0378">Hydrolase</keyword>
<sequence length="360" mass="39689">MLKVNYINRFMLFVCTPFLGMLIWLLLSSASIQLTSAELQSEANKPEAITFSREHERLIKQLNLAEATAVHTQQSIHKQLKLYNETNATMKQIAKTTREQANRPLQIYDKKITSKLGKPVSTIEGKNMRAQLFYNHQEQYRSYLVKIKLKTDDAMKMVLGGDELGKANTTLAAVKQHKAAVGINAGGYADSKGKRYPIGTTIVDGEYSNGGFAATYADLAFVGMSKNNKLIGGKFSNQQQLDKLKPKFGATFVPVLMKKGVAQTIPEKWKTTPARAPRTVIANYKDDQLLLLVTDGYNKGGNGAGATLAEVQSSLKKFGVVDSYNLDGGGSTTLVFNGKLINNPADGQLRKLPTHFLFFK</sequence>
<accession>A0ABW4YFD0</accession>
<dbReference type="PANTHER" id="PTHR40446">
    <property type="entry name" value="N-ACETYLGLUCOSAMINE-1-PHOSPHODIESTER ALPHA-N-ACETYLGLUCOSAMINIDASE"/>
    <property type="match status" value="1"/>
</dbReference>
<reference evidence="3" key="1">
    <citation type="journal article" date="2019" name="Int. J. Syst. Evol. Microbiol.">
        <title>The Global Catalogue of Microorganisms (GCM) 10K type strain sequencing project: providing services to taxonomists for standard genome sequencing and annotation.</title>
        <authorList>
            <consortium name="The Broad Institute Genomics Platform"/>
            <consortium name="The Broad Institute Genome Sequencing Center for Infectious Disease"/>
            <person name="Wu L."/>
            <person name="Ma J."/>
        </authorList>
    </citation>
    <scope>NUCLEOTIDE SEQUENCE [LARGE SCALE GENOMIC DNA]</scope>
    <source>
        <strain evidence="3">GH52</strain>
    </source>
</reference>
<dbReference type="Pfam" id="PF09992">
    <property type="entry name" value="NAGPA"/>
    <property type="match status" value="1"/>
</dbReference>
<dbReference type="RefSeq" id="WP_377769366.1">
    <property type="nucleotide sequence ID" value="NZ_JBHUHO010000004.1"/>
</dbReference>
<name>A0ABW4YFD0_9BACL</name>
<keyword evidence="2" id="KW-0326">Glycosidase</keyword>
<evidence type="ECO:0000313" key="3">
    <source>
        <dbReference type="Proteomes" id="UP001597362"/>
    </source>
</evidence>
<proteinExistence type="predicted"/>
<feature type="domain" description="Phosphodiester glycosidase" evidence="1">
    <location>
        <begin position="178"/>
        <end position="359"/>
    </location>
</feature>
<dbReference type="PANTHER" id="PTHR40446:SF2">
    <property type="entry name" value="N-ACETYLGLUCOSAMINE-1-PHOSPHODIESTER ALPHA-N-ACETYLGLUCOSAMINIDASE"/>
    <property type="match status" value="1"/>
</dbReference>
<dbReference type="InterPro" id="IPR018711">
    <property type="entry name" value="NAGPA"/>
</dbReference>
<protein>
    <submittedName>
        <fullName evidence="2">Phosphodiester glycosidase family protein</fullName>
    </submittedName>
</protein>
<gene>
    <name evidence="2" type="ORF">ACFSJH_01290</name>
</gene>
<comment type="caution">
    <text evidence="2">The sequence shown here is derived from an EMBL/GenBank/DDBJ whole genome shotgun (WGS) entry which is preliminary data.</text>
</comment>
<dbReference type="GO" id="GO:0016798">
    <property type="term" value="F:hydrolase activity, acting on glycosyl bonds"/>
    <property type="evidence" value="ECO:0007669"/>
    <property type="project" value="UniProtKB-KW"/>
</dbReference>
<evidence type="ECO:0000259" key="1">
    <source>
        <dbReference type="Pfam" id="PF09992"/>
    </source>
</evidence>
<dbReference type="EMBL" id="JBHUHO010000004">
    <property type="protein sequence ID" value="MFD2114387.1"/>
    <property type="molecule type" value="Genomic_DNA"/>
</dbReference>